<sequence>MDMTVLRGQLQKWTFPLGPEGSIEEVYREMEKEAHNLGSSAATELVEALIALDAEGDSLLEDLGEFLEMYSRYYPDALAEALLQKLRPTGPPLVVSLLGCTGNPKAVTQLKEVLDLNNASNDLLEALAGTLGDLGGSEALEILHFLQKKENLSQQVQEEINIALSQIASRTK</sequence>
<dbReference type="AlphaFoldDB" id="A0AAV3X7I1"/>
<accession>A0AAV3X7I1</accession>
<reference evidence="1" key="1">
    <citation type="submission" date="2019-10" db="EMBL/GenBank/DDBJ databases">
        <title>Draft genome sequece of Microseira wollei NIES-4236.</title>
        <authorList>
            <person name="Yamaguchi H."/>
            <person name="Suzuki S."/>
            <person name="Kawachi M."/>
        </authorList>
    </citation>
    <scope>NUCLEOTIDE SEQUENCE</scope>
    <source>
        <strain evidence="1">NIES-4236</strain>
    </source>
</reference>
<evidence type="ECO:0000313" key="1">
    <source>
        <dbReference type="EMBL" id="GET36581.1"/>
    </source>
</evidence>
<keyword evidence="2" id="KW-1185">Reference proteome</keyword>
<protein>
    <submittedName>
        <fullName evidence="1">Uncharacterized protein</fullName>
    </submittedName>
</protein>
<proteinExistence type="predicted"/>
<organism evidence="1 2">
    <name type="scientific">Microseira wollei NIES-4236</name>
    <dbReference type="NCBI Taxonomy" id="2530354"/>
    <lineage>
        <taxon>Bacteria</taxon>
        <taxon>Bacillati</taxon>
        <taxon>Cyanobacteriota</taxon>
        <taxon>Cyanophyceae</taxon>
        <taxon>Oscillatoriophycideae</taxon>
        <taxon>Aerosakkonematales</taxon>
        <taxon>Aerosakkonemataceae</taxon>
        <taxon>Microseira</taxon>
    </lineage>
</organism>
<dbReference type="RefSeq" id="WP_226576417.1">
    <property type="nucleotide sequence ID" value="NZ_BLAY01000014.1"/>
</dbReference>
<dbReference type="EMBL" id="BLAY01000014">
    <property type="protein sequence ID" value="GET36581.1"/>
    <property type="molecule type" value="Genomic_DNA"/>
</dbReference>
<dbReference type="Proteomes" id="UP001050975">
    <property type="component" value="Unassembled WGS sequence"/>
</dbReference>
<comment type="caution">
    <text evidence="1">The sequence shown here is derived from an EMBL/GenBank/DDBJ whole genome shotgun (WGS) entry which is preliminary data.</text>
</comment>
<gene>
    <name evidence="1" type="ORF">MiSe_13320</name>
</gene>
<name>A0AAV3X7I1_9CYAN</name>
<evidence type="ECO:0000313" key="2">
    <source>
        <dbReference type="Proteomes" id="UP001050975"/>
    </source>
</evidence>